<proteinExistence type="predicted"/>
<gene>
    <name evidence="1" type="ORF">J2S59_000266</name>
</gene>
<sequence>MSVVRTVVREVVTVCDSCGSNGAVTRRTIGLVEAKRRFTVDLCSDCHASKPLADIESLATVGPNGRMVVKKPVLTNAELKRLQKKTAPE</sequence>
<keyword evidence="2" id="KW-1185">Reference proteome</keyword>
<dbReference type="EMBL" id="JAUSQM010000001">
    <property type="protein sequence ID" value="MDP9820457.1"/>
    <property type="molecule type" value="Genomic_DNA"/>
</dbReference>
<evidence type="ECO:0000313" key="1">
    <source>
        <dbReference type="EMBL" id="MDP9820457.1"/>
    </source>
</evidence>
<organism evidence="1 2">
    <name type="scientific">Nocardioides massiliensis</name>
    <dbReference type="NCBI Taxonomy" id="1325935"/>
    <lineage>
        <taxon>Bacteria</taxon>
        <taxon>Bacillati</taxon>
        <taxon>Actinomycetota</taxon>
        <taxon>Actinomycetes</taxon>
        <taxon>Propionibacteriales</taxon>
        <taxon>Nocardioidaceae</taxon>
        <taxon>Nocardioides</taxon>
    </lineage>
</organism>
<dbReference type="RefSeq" id="WP_220138437.1">
    <property type="nucleotide sequence ID" value="NZ_CCXJ01000295.1"/>
</dbReference>
<evidence type="ECO:0000313" key="2">
    <source>
        <dbReference type="Proteomes" id="UP001240447"/>
    </source>
</evidence>
<comment type="caution">
    <text evidence="1">The sequence shown here is derived from an EMBL/GenBank/DDBJ whole genome shotgun (WGS) entry which is preliminary data.</text>
</comment>
<reference evidence="1 2" key="1">
    <citation type="submission" date="2023-07" db="EMBL/GenBank/DDBJ databases">
        <title>Sequencing the genomes of 1000 actinobacteria strains.</title>
        <authorList>
            <person name="Klenk H.-P."/>
        </authorList>
    </citation>
    <scope>NUCLEOTIDE SEQUENCE [LARGE SCALE GENOMIC DNA]</scope>
    <source>
        <strain evidence="1 2">GD13</strain>
    </source>
</reference>
<accession>A0ABT9NJP9</accession>
<protein>
    <submittedName>
        <fullName evidence="1">Uncharacterized protein</fullName>
    </submittedName>
</protein>
<dbReference type="Proteomes" id="UP001240447">
    <property type="component" value="Unassembled WGS sequence"/>
</dbReference>
<name>A0ABT9NJP9_9ACTN</name>